<dbReference type="FunFam" id="2.130.10.10:FF:001196">
    <property type="entry name" value="WD repeat protein (AFU_orthologue AFUA_1G12380)"/>
    <property type="match status" value="1"/>
</dbReference>
<dbReference type="InterPro" id="IPR057289">
    <property type="entry name" value="Rab1/Ypt1"/>
</dbReference>
<evidence type="ECO:0000313" key="10">
    <source>
        <dbReference type="Proteomes" id="UP000308768"/>
    </source>
</evidence>
<dbReference type="PROSITE" id="PS51420">
    <property type="entry name" value="RHO"/>
    <property type="match status" value="1"/>
</dbReference>
<evidence type="ECO:0000256" key="2">
    <source>
        <dbReference type="ARBA" id="ARBA00022574"/>
    </source>
</evidence>
<dbReference type="InterPro" id="IPR001680">
    <property type="entry name" value="WD40_rpt"/>
</dbReference>
<dbReference type="PROSITE" id="PS00678">
    <property type="entry name" value="WD_REPEATS_1"/>
    <property type="match status" value="1"/>
</dbReference>
<sequence length="495" mass="54534">SCLLLRFADDTYTESYISTIGVDFKIRTIELDGKTVKLQIWDTAGQERFRTITSSYYRGAHGICVVYDVTDMDSFNNVKQWLQEIDRYATEGVNKLLVGNKSDMTDKKVVEYTVAKEFADSLGIPFLETSAKNASNVEQAFLTMARQIKERMGTTTVNNKPTVQVGQGQGVQSGSAGHFFQTDTSQEEIARRAVKSRNTAGNPTKLSSKLLAIAADPDDAGRVYVGHSDFVKTLLCITINSRDLLISGGADAVIMVWDTDTGQKLHTLKGHTRGIQDLALDPLSYPDYGSSPKALIVFSAGSDREIRRWSIAADSAQEIGDPIQERPGPPEPIVQHETSVYKLYFDTDADLWTASADNTAKHLVRDRAWGEDTSLEHPDSVRDVVVDARGGWIITACRDEEVRVWDGGTGKLHHTYTGHFEEVTGLLLVGTIVVSVSIDATIRQWSLAPGELRKAKEEAGKVRDGGEELVKPPVKKSLLTTEEEAELAELMDDSE</sequence>
<dbReference type="Proteomes" id="UP000308768">
    <property type="component" value="Unassembled WGS sequence"/>
</dbReference>
<dbReference type="PROSITE" id="PS51421">
    <property type="entry name" value="RAS"/>
    <property type="match status" value="1"/>
</dbReference>
<dbReference type="InterPro" id="IPR005225">
    <property type="entry name" value="Small_GTP-bd"/>
</dbReference>
<dbReference type="EMBL" id="NAJN01002504">
    <property type="protein sequence ID" value="TKA51868.1"/>
    <property type="molecule type" value="Genomic_DNA"/>
</dbReference>
<comment type="caution">
    <text evidence="9">The sequence shown here is derived from an EMBL/GenBank/DDBJ whole genome shotgun (WGS) entry which is preliminary data.</text>
</comment>
<evidence type="ECO:0000256" key="6">
    <source>
        <dbReference type="ARBA" id="ARBA00023288"/>
    </source>
</evidence>
<dbReference type="Gene3D" id="2.130.10.10">
    <property type="entry name" value="YVTN repeat-like/Quinoprotein amine dehydrogenase"/>
    <property type="match status" value="2"/>
</dbReference>
<dbReference type="PROSITE" id="PS50082">
    <property type="entry name" value="WD_REPEATS_2"/>
    <property type="match status" value="2"/>
</dbReference>
<keyword evidence="2 8" id="KW-0853">WD repeat</keyword>
<dbReference type="Pfam" id="PF00071">
    <property type="entry name" value="Ras"/>
    <property type="match status" value="1"/>
</dbReference>
<dbReference type="SUPFAM" id="SSF52540">
    <property type="entry name" value="P-loop containing nucleoside triphosphate hydrolases"/>
    <property type="match status" value="1"/>
</dbReference>
<dbReference type="PROSITE" id="PS51419">
    <property type="entry name" value="RAB"/>
    <property type="match status" value="1"/>
</dbReference>
<evidence type="ECO:0000256" key="5">
    <source>
        <dbReference type="ARBA" id="ARBA00023134"/>
    </source>
</evidence>
<feature type="repeat" description="WD" evidence="8">
    <location>
        <begin position="374"/>
        <end position="415"/>
    </location>
</feature>
<keyword evidence="10" id="KW-1185">Reference proteome</keyword>
<dbReference type="InterPro" id="IPR015943">
    <property type="entry name" value="WD40/YVTN_repeat-like_dom_sf"/>
</dbReference>
<dbReference type="AlphaFoldDB" id="A0A4U0VR11"/>
<evidence type="ECO:0000256" key="8">
    <source>
        <dbReference type="PROSITE-ProRule" id="PRU00221"/>
    </source>
</evidence>
<dbReference type="InterPro" id="IPR019775">
    <property type="entry name" value="WD40_repeat_CS"/>
</dbReference>
<dbReference type="SUPFAM" id="SSF50978">
    <property type="entry name" value="WD40 repeat-like"/>
    <property type="match status" value="1"/>
</dbReference>
<dbReference type="PRINTS" id="PR00449">
    <property type="entry name" value="RASTRNSFRMNG"/>
</dbReference>
<proteinExistence type="inferred from homology"/>
<dbReference type="SMART" id="SM00173">
    <property type="entry name" value="RAS"/>
    <property type="match status" value="1"/>
</dbReference>
<evidence type="ECO:0000313" key="9">
    <source>
        <dbReference type="EMBL" id="TKA51868.1"/>
    </source>
</evidence>
<dbReference type="InterPro" id="IPR027417">
    <property type="entry name" value="P-loop_NTPase"/>
</dbReference>
<reference evidence="9 10" key="1">
    <citation type="submission" date="2017-03" db="EMBL/GenBank/DDBJ databases">
        <title>Genomes of endolithic fungi from Antarctica.</title>
        <authorList>
            <person name="Coleine C."/>
            <person name="Masonjones S."/>
            <person name="Stajich J.E."/>
        </authorList>
    </citation>
    <scope>NUCLEOTIDE SEQUENCE [LARGE SCALE GENOMIC DNA]</scope>
    <source>
        <strain evidence="9 10">CCFEE 5187</strain>
    </source>
</reference>
<dbReference type="InterPro" id="IPR036322">
    <property type="entry name" value="WD40_repeat_dom_sf"/>
</dbReference>
<dbReference type="SMART" id="SM00174">
    <property type="entry name" value="RHO"/>
    <property type="match status" value="1"/>
</dbReference>
<dbReference type="CDD" id="cd01869">
    <property type="entry name" value="Rab1_Ypt1"/>
    <property type="match status" value="1"/>
</dbReference>
<dbReference type="SMART" id="SM00175">
    <property type="entry name" value="RAB"/>
    <property type="match status" value="1"/>
</dbReference>
<dbReference type="PANTHER" id="PTHR47977">
    <property type="entry name" value="RAS-RELATED PROTEIN RAB"/>
    <property type="match status" value="1"/>
</dbReference>
<dbReference type="NCBIfam" id="TIGR00231">
    <property type="entry name" value="small_GTP"/>
    <property type="match status" value="1"/>
</dbReference>
<keyword evidence="6" id="KW-0449">Lipoprotein</keyword>
<dbReference type="GO" id="GO:0003924">
    <property type="term" value="F:GTPase activity"/>
    <property type="evidence" value="ECO:0007669"/>
    <property type="project" value="InterPro"/>
</dbReference>
<accession>A0A4U0VR11</accession>
<dbReference type="InterPro" id="IPR001806">
    <property type="entry name" value="Small_GTPase"/>
</dbReference>
<evidence type="ECO:0000256" key="7">
    <source>
        <dbReference type="ARBA" id="ARBA00023289"/>
    </source>
</evidence>
<name>A0A4U0VR11_9PEZI</name>
<dbReference type="Gene3D" id="3.40.50.300">
    <property type="entry name" value="P-loop containing nucleotide triphosphate hydrolases"/>
    <property type="match status" value="1"/>
</dbReference>
<dbReference type="STRING" id="331657.A0A4U0VR11"/>
<dbReference type="SMART" id="SM00176">
    <property type="entry name" value="RAN"/>
    <property type="match status" value="1"/>
</dbReference>
<protein>
    <submittedName>
        <fullName evidence="9">Uncharacterized protein</fullName>
    </submittedName>
</protein>
<dbReference type="InterPro" id="IPR050227">
    <property type="entry name" value="Rab"/>
</dbReference>
<dbReference type="OrthoDB" id="6262491at2759"/>
<keyword evidence="5" id="KW-0342">GTP-binding</keyword>
<evidence type="ECO:0000256" key="1">
    <source>
        <dbReference type="ARBA" id="ARBA00006270"/>
    </source>
</evidence>
<organism evidence="9 10">
    <name type="scientific">Cryomyces minteri</name>
    <dbReference type="NCBI Taxonomy" id="331657"/>
    <lineage>
        <taxon>Eukaryota</taxon>
        <taxon>Fungi</taxon>
        <taxon>Dikarya</taxon>
        <taxon>Ascomycota</taxon>
        <taxon>Pezizomycotina</taxon>
        <taxon>Dothideomycetes</taxon>
        <taxon>Dothideomycetes incertae sedis</taxon>
        <taxon>Cryomyces</taxon>
    </lineage>
</organism>
<dbReference type="GO" id="GO:0005525">
    <property type="term" value="F:GTP binding"/>
    <property type="evidence" value="ECO:0007669"/>
    <property type="project" value="UniProtKB-KW"/>
</dbReference>
<dbReference type="SMART" id="SM00320">
    <property type="entry name" value="WD40"/>
    <property type="match status" value="4"/>
</dbReference>
<evidence type="ECO:0000256" key="3">
    <source>
        <dbReference type="ARBA" id="ARBA00022737"/>
    </source>
</evidence>
<keyword evidence="7" id="KW-0636">Prenylation</keyword>
<dbReference type="FunFam" id="3.40.50.300:FF:001447">
    <property type="entry name" value="Ras-related protein Rab-1B"/>
    <property type="match status" value="1"/>
</dbReference>
<feature type="non-terminal residue" evidence="9">
    <location>
        <position position="1"/>
    </location>
</feature>
<keyword evidence="3" id="KW-0677">Repeat</keyword>
<evidence type="ECO:0000256" key="4">
    <source>
        <dbReference type="ARBA" id="ARBA00022741"/>
    </source>
</evidence>
<comment type="similarity">
    <text evidence="1">Belongs to the small GTPase superfamily. Rab family.</text>
</comment>
<keyword evidence="4" id="KW-0547">Nucleotide-binding</keyword>
<gene>
    <name evidence="9" type="ORF">B0A49_10396</name>
</gene>
<dbReference type="Pfam" id="PF00400">
    <property type="entry name" value="WD40"/>
    <property type="match status" value="4"/>
</dbReference>
<feature type="repeat" description="WD" evidence="8">
    <location>
        <begin position="224"/>
        <end position="267"/>
    </location>
</feature>